<dbReference type="EMBL" id="CAJNOC010003893">
    <property type="protein sequence ID" value="CAF1002011.1"/>
    <property type="molecule type" value="Genomic_DNA"/>
</dbReference>
<organism evidence="1 2">
    <name type="scientific">Brachionus calyciflorus</name>
    <dbReference type="NCBI Taxonomy" id="104777"/>
    <lineage>
        <taxon>Eukaryota</taxon>
        <taxon>Metazoa</taxon>
        <taxon>Spiralia</taxon>
        <taxon>Gnathifera</taxon>
        <taxon>Rotifera</taxon>
        <taxon>Eurotatoria</taxon>
        <taxon>Monogononta</taxon>
        <taxon>Pseudotrocha</taxon>
        <taxon>Ploima</taxon>
        <taxon>Brachionidae</taxon>
        <taxon>Brachionus</taxon>
    </lineage>
</organism>
<keyword evidence="2" id="KW-1185">Reference proteome</keyword>
<dbReference type="Pfam" id="PF13148">
    <property type="entry name" value="DUF3987"/>
    <property type="match status" value="1"/>
</dbReference>
<protein>
    <recommendedName>
        <fullName evidence="3">DUF3987 domain-containing protein</fullName>
    </recommendedName>
</protein>
<dbReference type="Proteomes" id="UP000663879">
    <property type="component" value="Unassembled WGS sequence"/>
</dbReference>
<dbReference type="AlphaFoldDB" id="A0A814GVM8"/>
<evidence type="ECO:0008006" key="3">
    <source>
        <dbReference type="Google" id="ProtNLM"/>
    </source>
</evidence>
<reference evidence="1" key="1">
    <citation type="submission" date="2021-02" db="EMBL/GenBank/DDBJ databases">
        <authorList>
            <person name="Nowell W R."/>
        </authorList>
    </citation>
    <scope>NUCLEOTIDE SEQUENCE</scope>
    <source>
        <strain evidence="1">Ploen Becks lab</strain>
    </source>
</reference>
<comment type="caution">
    <text evidence="1">The sequence shown here is derived from an EMBL/GenBank/DDBJ whole genome shotgun (WGS) entry which is preliminary data.</text>
</comment>
<accession>A0A814GVM8</accession>
<evidence type="ECO:0000313" key="1">
    <source>
        <dbReference type="EMBL" id="CAF1002011.1"/>
    </source>
</evidence>
<dbReference type="OrthoDB" id="10054700at2759"/>
<proteinExistence type="predicted"/>
<evidence type="ECO:0000313" key="2">
    <source>
        <dbReference type="Proteomes" id="UP000663879"/>
    </source>
</evidence>
<feature type="non-terminal residue" evidence="1">
    <location>
        <position position="1"/>
    </location>
</feature>
<sequence>MKRQEIEEITEKSNKINLPTVFNPQTTEVLNDISFQSGVSIEFILAPLISSVSHFLNRSKIEMTDSHSENFLLYTALLANASTGKSSAMRIFTDAAYEIENKLGIEDSDSLIATGATVEATIELIKTLGPILSMYDESSSFIGSLGRYTNGGTNYDRSIYLNLFNGITINRDLKCGRTRIKNPKLNICILGHPWAFIRLIKEEIENFDDGLFQRFLMCCPEPPIVSLKEIRKKPSPKISIVAILYLIFKLNETPQIYKLNKEACDRYDSIYDVNREIVSLSNNVDSFIGAMFGKSSTHLLRLCGILHILKKSIDFLKNKEVVDSDKRILTNQFREMIENELKQDSLIFTEISLDTVNEAYELIT</sequence>
<gene>
    <name evidence="1" type="ORF">OXX778_LOCUS16454</name>
</gene>
<dbReference type="InterPro" id="IPR025048">
    <property type="entry name" value="DUF3987"/>
</dbReference>
<name>A0A814GVM8_9BILA</name>